<dbReference type="VEuPathDB" id="TriTrypDB:BSAL_39865"/>
<organism evidence="8 9">
    <name type="scientific">Bodo saltans</name>
    <name type="common">Flagellated protozoan</name>
    <dbReference type="NCBI Taxonomy" id="75058"/>
    <lineage>
        <taxon>Eukaryota</taxon>
        <taxon>Discoba</taxon>
        <taxon>Euglenozoa</taxon>
        <taxon>Kinetoplastea</taxon>
        <taxon>Metakinetoplastina</taxon>
        <taxon>Eubodonida</taxon>
        <taxon>Bodonidae</taxon>
        <taxon>Bodo</taxon>
    </lineage>
</organism>
<dbReference type="InterPro" id="IPR034294">
    <property type="entry name" value="Aquaporin_transptr"/>
</dbReference>
<evidence type="ECO:0000313" key="9">
    <source>
        <dbReference type="Proteomes" id="UP000051952"/>
    </source>
</evidence>
<keyword evidence="9" id="KW-1185">Reference proteome</keyword>
<name>A0A0S4JRP5_BODSA</name>
<comment type="subcellular location">
    <subcellularLocation>
        <location evidence="1">Membrane</location>
        <topology evidence="1">Multi-pass membrane protein</topology>
    </subcellularLocation>
</comment>
<comment type="similarity">
    <text evidence="2 6">Belongs to the MIP/aquaporin (TC 1.A.8) family.</text>
</comment>
<evidence type="ECO:0000256" key="4">
    <source>
        <dbReference type="ARBA" id="ARBA00022989"/>
    </source>
</evidence>
<dbReference type="InterPro" id="IPR000425">
    <property type="entry name" value="MIP"/>
</dbReference>
<dbReference type="SUPFAM" id="SSF81338">
    <property type="entry name" value="Aquaporin-like"/>
    <property type="match status" value="1"/>
</dbReference>
<feature type="transmembrane region" description="Helical" evidence="7">
    <location>
        <begin position="172"/>
        <end position="196"/>
    </location>
</feature>
<keyword evidence="3 6" id="KW-0812">Transmembrane</keyword>
<dbReference type="GO" id="GO:0005886">
    <property type="term" value="C:plasma membrane"/>
    <property type="evidence" value="ECO:0007669"/>
    <property type="project" value="TreeGrafter"/>
</dbReference>
<dbReference type="InterPro" id="IPR023271">
    <property type="entry name" value="Aquaporin-like"/>
</dbReference>
<keyword evidence="4 7" id="KW-1133">Transmembrane helix</keyword>
<keyword evidence="6" id="KW-0813">Transport</keyword>
<accession>A0A0S4JRP5</accession>
<dbReference type="OrthoDB" id="3222at2759"/>
<evidence type="ECO:0000256" key="7">
    <source>
        <dbReference type="SAM" id="Phobius"/>
    </source>
</evidence>
<dbReference type="Proteomes" id="UP000051952">
    <property type="component" value="Unassembled WGS sequence"/>
</dbReference>
<dbReference type="GO" id="GO:0015250">
    <property type="term" value="F:water channel activity"/>
    <property type="evidence" value="ECO:0007669"/>
    <property type="project" value="TreeGrafter"/>
</dbReference>
<dbReference type="PANTHER" id="PTHR19139:SF199">
    <property type="entry name" value="MIP17260P"/>
    <property type="match status" value="1"/>
</dbReference>
<evidence type="ECO:0000256" key="3">
    <source>
        <dbReference type="ARBA" id="ARBA00022692"/>
    </source>
</evidence>
<evidence type="ECO:0000256" key="2">
    <source>
        <dbReference type="ARBA" id="ARBA00006175"/>
    </source>
</evidence>
<evidence type="ECO:0000256" key="6">
    <source>
        <dbReference type="RuleBase" id="RU000477"/>
    </source>
</evidence>
<feature type="transmembrane region" description="Helical" evidence="7">
    <location>
        <begin position="50"/>
        <end position="72"/>
    </location>
</feature>
<dbReference type="EMBL" id="CYKH01002094">
    <property type="protein sequence ID" value="CUG92927.1"/>
    <property type="molecule type" value="Genomic_DNA"/>
</dbReference>
<feature type="transmembrane region" description="Helical" evidence="7">
    <location>
        <begin position="20"/>
        <end position="38"/>
    </location>
</feature>
<dbReference type="Pfam" id="PF00230">
    <property type="entry name" value="MIP"/>
    <property type="match status" value="1"/>
</dbReference>
<dbReference type="PRINTS" id="PR00783">
    <property type="entry name" value="MINTRINSICP"/>
</dbReference>
<feature type="transmembrane region" description="Helical" evidence="7">
    <location>
        <begin position="140"/>
        <end position="160"/>
    </location>
</feature>
<proteinExistence type="inferred from homology"/>
<dbReference type="Gene3D" id="1.20.1080.10">
    <property type="entry name" value="Glycerol uptake facilitator protein"/>
    <property type="match status" value="1"/>
</dbReference>
<evidence type="ECO:0000256" key="5">
    <source>
        <dbReference type="ARBA" id="ARBA00023136"/>
    </source>
</evidence>
<dbReference type="PANTHER" id="PTHR19139">
    <property type="entry name" value="AQUAPORIN TRANSPORTER"/>
    <property type="match status" value="1"/>
</dbReference>
<protein>
    <submittedName>
        <fullName evidence="8">Aquaporin, putative</fullName>
    </submittedName>
</protein>
<evidence type="ECO:0000313" key="8">
    <source>
        <dbReference type="EMBL" id="CUG92927.1"/>
    </source>
</evidence>
<dbReference type="AlphaFoldDB" id="A0A0S4JRP5"/>
<sequence>MLENFFLESKWRRALLGETLGTMFLCMTVVVASAILQQQYFVALTVAAQVVGYTFVGAGFLNPAIAAGVTVIRIRRSSVSGRIGGTRMALIQFLSFVAVECVAAFAGAALGYALLGTHQQRETFPAPEPNQGLDASIPRAMLAEFVFTFQLTYAMVNTCVAKEYDRVNVNRFLGPSIGCILFVGAMIAGPISGAALNPAIATALQMFQCMIQVGSSRTNGSCRPLSFIWLYWLCELAGGVCAGLCFLLVSNEAEPSEYDEVVEVSMRPESKGEDALNGLDVTVTSVAGPRSTAQHGTERDSLLHHRARTGTLTQRRPTMGGAGGGAGMHTLLDLDS</sequence>
<feature type="transmembrane region" description="Helical" evidence="7">
    <location>
        <begin position="93"/>
        <end position="115"/>
    </location>
</feature>
<feature type="transmembrane region" description="Helical" evidence="7">
    <location>
        <begin position="229"/>
        <end position="249"/>
    </location>
</feature>
<gene>
    <name evidence="8" type="ORF">BSAL_39865</name>
</gene>
<reference evidence="9" key="1">
    <citation type="submission" date="2015-09" db="EMBL/GenBank/DDBJ databases">
        <authorList>
            <consortium name="Pathogen Informatics"/>
        </authorList>
    </citation>
    <scope>NUCLEOTIDE SEQUENCE [LARGE SCALE GENOMIC DNA]</scope>
    <source>
        <strain evidence="9">Lake Konstanz</strain>
    </source>
</reference>
<keyword evidence="5 7" id="KW-0472">Membrane</keyword>
<evidence type="ECO:0000256" key="1">
    <source>
        <dbReference type="ARBA" id="ARBA00004141"/>
    </source>
</evidence>